<evidence type="ECO:0000313" key="8">
    <source>
        <dbReference type="Proteomes" id="UP000639772"/>
    </source>
</evidence>
<dbReference type="Proteomes" id="UP000639772">
    <property type="component" value="Unassembled WGS sequence"/>
</dbReference>
<comment type="similarity">
    <text evidence="2">Belongs to the zinc-containing alcohol dehydrogenase family.</text>
</comment>
<evidence type="ECO:0000313" key="7">
    <source>
        <dbReference type="EMBL" id="KAG0486129.1"/>
    </source>
</evidence>
<protein>
    <recommendedName>
        <fullName evidence="6">Alcohol dehydrogenase-like N-terminal domain-containing protein</fullName>
    </recommendedName>
</protein>
<feature type="domain" description="Alcohol dehydrogenase-like N-terminal" evidence="6">
    <location>
        <begin position="1"/>
        <end position="55"/>
    </location>
</feature>
<dbReference type="AlphaFoldDB" id="A0A835V3K2"/>
<evidence type="ECO:0000256" key="2">
    <source>
        <dbReference type="ARBA" id="ARBA00008072"/>
    </source>
</evidence>
<dbReference type="PROSITE" id="PS00059">
    <property type="entry name" value="ADH_ZINC"/>
    <property type="match status" value="1"/>
</dbReference>
<comment type="cofactor">
    <cofactor evidence="1">
        <name>Zn(2+)</name>
        <dbReference type="ChEBI" id="CHEBI:29105"/>
    </cofactor>
</comment>
<keyword evidence="3" id="KW-0479">Metal-binding</keyword>
<comment type="caution">
    <text evidence="7">The sequence shown here is derived from an EMBL/GenBank/DDBJ whole genome shotgun (WGS) entry which is preliminary data.</text>
</comment>
<dbReference type="InterPro" id="IPR011032">
    <property type="entry name" value="GroES-like_sf"/>
</dbReference>
<dbReference type="SUPFAM" id="SSF50129">
    <property type="entry name" value="GroES-like"/>
    <property type="match status" value="1"/>
</dbReference>
<evidence type="ECO:0000256" key="5">
    <source>
        <dbReference type="ARBA" id="ARBA00023002"/>
    </source>
</evidence>
<evidence type="ECO:0000256" key="3">
    <source>
        <dbReference type="ARBA" id="ARBA00022723"/>
    </source>
</evidence>
<keyword evidence="5" id="KW-0560">Oxidoreductase</keyword>
<accession>A0A835V3K2</accession>
<proteinExistence type="inferred from homology"/>
<dbReference type="OrthoDB" id="1879366at2759"/>
<name>A0A835V3K2_VANPL</name>
<dbReference type="InterPro" id="IPR002328">
    <property type="entry name" value="ADH_Zn_CS"/>
</dbReference>
<dbReference type="GO" id="GO:0016491">
    <property type="term" value="F:oxidoreductase activity"/>
    <property type="evidence" value="ECO:0007669"/>
    <property type="project" value="UniProtKB-KW"/>
</dbReference>
<dbReference type="EMBL" id="JADCNM010000004">
    <property type="protein sequence ID" value="KAG0486129.1"/>
    <property type="molecule type" value="Genomic_DNA"/>
</dbReference>
<evidence type="ECO:0000259" key="6">
    <source>
        <dbReference type="Pfam" id="PF08240"/>
    </source>
</evidence>
<dbReference type="GO" id="GO:0008270">
    <property type="term" value="F:zinc ion binding"/>
    <property type="evidence" value="ECO:0007669"/>
    <property type="project" value="InterPro"/>
</dbReference>
<dbReference type="Pfam" id="PF08240">
    <property type="entry name" value="ADH_N"/>
    <property type="match status" value="1"/>
</dbReference>
<dbReference type="PANTHER" id="PTHR43161:SF9">
    <property type="entry name" value="SORBITOL DEHYDROGENASE"/>
    <property type="match status" value="1"/>
</dbReference>
<dbReference type="InterPro" id="IPR013154">
    <property type="entry name" value="ADH-like_N"/>
</dbReference>
<sequence length="56" mass="5986">MKAVGICGSDVHYLKTMRCAHFVVREPMVIGHECAGVIEEVGDEVSSLAVGDRVAL</sequence>
<keyword evidence="4" id="KW-0862">Zinc</keyword>
<reference evidence="7 8" key="1">
    <citation type="journal article" date="2020" name="Nat. Food">
        <title>A phased Vanilla planifolia genome enables genetic improvement of flavour and production.</title>
        <authorList>
            <person name="Hasing T."/>
            <person name="Tang H."/>
            <person name="Brym M."/>
            <person name="Khazi F."/>
            <person name="Huang T."/>
            <person name="Chambers A.H."/>
        </authorList>
    </citation>
    <scope>NUCLEOTIDE SEQUENCE [LARGE SCALE GENOMIC DNA]</scope>
    <source>
        <tissue evidence="7">Leaf</tissue>
    </source>
</reference>
<evidence type="ECO:0000256" key="4">
    <source>
        <dbReference type="ARBA" id="ARBA00022833"/>
    </source>
</evidence>
<gene>
    <name evidence="7" type="ORF">HPP92_008224</name>
</gene>
<dbReference type="Gene3D" id="3.90.180.10">
    <property type="entry name" value="Medium-chain alcohol dehydrogenases, catalytic domain"/>
    <property type="match status" value="1"/>
</dbReference>
<evidence type="ECO:0000256" key="1">
    <source>
        <dbReference type="ARBA" id="ARBA00001947"/>
    </source>
</evidence>
<organism evidence="7 8">
    <name type="scientific">Vanilla planifolia</name>
    <name type="common">Vanilla</name>
    <dbReference type="NCBI Taxonomy" id="51239"/>
    <lineage>
        <taxon>Eukaryota</taxon>
        <taxon>Viridiplantae</taxon>
        <taxon>Streptophyta</taxon>
        <taxon>Embryophyta</taxon>
        <taxon>Tracheophyta</taxon>
        <taxon>Spermatophyta</taxon>
        <taxon>Magnoliopsida</taxon>
        <taxon>Liliopsida</taxon>
        <taxon>Asparagales</taxon>
        <taxon>Orchidaceae</taxon>
        <taxon>Vanilloideae</taxon>
        <taxon>Vanilleae</taxon>
        <taxon>Vanilla</taxon>
    </lineage>
</organism>
<dbReference type="PANTHER" id="PTHR43161">
    <property type="entry name" value="SORBITOL DEHYDROGENASE"/>
    <property type="match status" value="1"/>
</dbReference>